<dbReference type="SMART" id="SM00382">
    <property type="entry name" value="AAA"/>
    <property type="match status" value="2"/>
</dbReference>
<comment type="subcellular location">
    <subcellularLocation>
        <location evidence="1">Cell membrane</location>
        <topology evidence="1">Multi-pass membrane protein</topology>
    </subcellularLocation>
</comment>
<feature type="transmembrane region" description="Helical" evidence="10">
    <location>
        <begin position="735"/>
        <end position="755"/>
    </location>
</feature>
<feature type="compositionally biased region" description="Basic and acidic residues" evidence="9">
    <location>
        <begin position="556"/>
        <end position="565"/>
    </location>
</feature>
<keyword evidence="2" id="KW-0813">Transport</keyword>
<feature type="transmembrane region" description="Helical" evidence="10">
    <location>
        <begin position="599"/>
        <end position="622"/>
    </location>
</feature>
<dbReference type="InterPro" id="IPR011527">
    <property type="entry name" value="ABC1_TM_dom"/>
</dbReference>
<dbReference type="Pfam" id="PF00005">
    <property type="entry name" value="ABC_tran"/>
    <property type="match status" value="2"/>
</dbReference>
<evidence type="ECO:0000256" key="4">
    <source>
        <dbReference type="ARBA" id="ARBA00022692"/>
    </source>
</evidence>
<evidence type="ECO:0000313" key="13">
    <source>
        <dbReference type="EMBL" id="KAK2591110.1"/>
    </source>
</evidence>
<dbReference type="InterPro" id="IPR050173">
    <property type="entry name" value="ABC_transporter_C-like"/>
</dbReference>
<evidence type="ECO:0000256" key="1">
    <source>
        <dbReference type="ARBA" id="ARBA00004651"/>
    </source>
</evidence>
<dbReference type="InterPro" id="IPR017871">
    <property type="entry name" value="ABC_transporter-like_CS"/>
</dbReference>
<dbReference type="GO" id="GO:0005886">
    <property type="term" value="C:plasma membrane"/>
    <property type="evidence" value="ECO:0007669"/>
    <property type="project" value="UniProtKB-SubCell"/>
</dbReference>
<feature type="domain" description="ABC transmembrane type-1" evidence="12">
    <location>
        <begin position="1"/>
        <end position="264"/>
    </location>
</feature>
<gene>
    <name evidence="13" type="ORF">QQS21_011198</name>
</gene>
<keyword evidence="7 10" id="KW-1133">Transmembrane helix</keyword>
<keyword evidence="5" id="KW-0547">Nucleotide-binding</keyword>
<evidence type="ECO:0008006" key="15">
    <source>
        <dbReference type="Google" id="ProtNLM"/>
    </source>
</evidence>
<feature type="domain" description="ABC transmembrane type-1" evidence="12">
    <location>
        <begin position="650"/>
        <end position="895"/>
    </location>
</feature>
<dbReference type="InterPro" id="IPR027417">
    <property type="entry name" value="P-loop_NTPase"/>
</dbReference>
<dbReference type="GO" id="GO:0140359">
    <property type="term" value="F:ABC-type transporter activity"/>
    <property type="evidence" value="ECO:0007669"/>
    <property type="project" value="InterPro"/>
</dbReference>
<comment type="caution">
    <text evidence="13">The sequence shown here is derived from an EMBL/GenBank/DDBJ whole genome shotgun (WGS) entry which is preliminary data.</text>
</comment>
<evidence type="ECO:0000313" key="14">
    <source>
        <dbReference type="Proteomes" id="UP001251528"/>
    </source>
</evidence>
<dbReference type="FunFam" id="1.20.1560.10:FF:000066">
    <property type="entry name" value="ABC multidrug transporter (Eurofung)"/>
    <property type="match status" value="1"/>
</dbReference>
<name>A0AAJ0CDJ8_9HYPO</name>
<protein>
    <recommendedName>
        <fullName evidence="15">ABC transporter</fullName>
    </recommendedName>
</protein>
<organism evidence="13 14">
    <name type="scientific">Conoideocrella luteorostrata</name>
    <dbReference type="NCBI Taxonomy" id="1105319"/>
    <lineage>
        <taxon>Eukaryota</taxon>
        <taxon>Fungi</taxon>
        <taxon>Dikarya</taxon>
        <taxon>Ascomycota</taxon>
        <taxon>Pezizomycotina</taxon>
        <taxon>Sordariomycetes</taxon>
        <taxon>Hypocreomycetidae</taxon>
        <taxon>Hypocreales</taxon>
        <taxon>Clavicipitaceae</taxon>
        <taxon>Conoideocrella</taxon>
    </lineage>
</organism>
<dbReference type="PANTHER" id="PTHR24223:SF399">
    <property type="entry name" value="ABC TRANSPORTER ATNG"/>
    <property type="match status" value="1"/>
</dbReference>
<dbReference type="InterPro" id="IPR003593">
    <property type="entry name" value="AAA+_ATPase"/>
</dbReference>
<reference evidence="13" key="1">
    <citation type="submission" date="2023-06" db="EMBL/GenBank/DDBJ databases">
        <title>Conoideocrella luteorostrata (Hypocreales: Clavicipitaceae), a potential biocontrol fungus for elongate hemlock scale in United States Christmas tree production areas.</title>
        <authorList>
            <person name="Barrett H."/>
            <person name="Lovett B."/>
            <person name="Macias A.M."/>
            <person name="Stajich J.E."/>
            <person name="Kasson M.T."/>
        </authorList>
    </citation>
    <scope>NUCLEOTIDE SEQUENCE</scope>
    <source>
        <strain evidence="13">ARSEF 14590</strain>
    </source>
</reference>
<feature type="region of interest" description="Disordered" evidence="9">
    <location>
        <begin position="286"/>
        <end position="305"/>
    </location>
</feature>
<dbReference type="PROSITE" id="PS00211">
    <property type="entry name" value="ABC_TRANSPORTER_1"/>
    <property type="match status" value="2"/>
</dbReference>
<evidence type="ECO:0000256" key="5">
    <source>
        <dbReference type="ARBA" id="ARBA00022741"/>
    </source>
</evidence>
<keyword evidence="8 10" id="KW-0472">Membrane</keyword>
<keyword evidence="6" id="KW-0067">ATP-binding</keyword>
<dbReference type="InterPro" id="IPR003439">
    <property type="entry name" value="ABC_transporter-like_ATP-bd"/>
</dbReference>
<proteinExistence type="predicted"/>
<dbReference type="InterPro" id="IPR036640">
    <property type="entry name" value="ABC1_TM_sf"/>
</dbReference>
<feature type="domain" description="ABC transporter" evidence="11">
    <location>
        <begin position="932"/>
        <end position="1163"/>
    </location>
</feature>
<dbReference type="GO" id="GO:0016887">
    <property type="term" value="F:ATP hydrolysis activity"/>
    <property type="evidence" value="ECO:0007669"/>
    <property type="project" value="InterPro"/>
</dbReference>
<sequence length="1163" mass="126870">MMNAIVKFVGTSNESHRPSHVGGLVGATVLVYLGIAISRCHYMHCTYRLITAVRGGLVALIFSKAIDLDVATAKESAAVTLMSTDIDGVASGLQKIHDIWASLIELGLGIYLLQLQVGAACFLILIPGVLSSFATARVARGMGPARILWNEKVQKRVATTSSALSQIKGIKVMGLPERICDLIQSLRVVELNSSKAFRLFFVWMNMIANLSDQITPAIIIAAAVFWTKGSSGLSIAEAFTSLSVVTLVSTPLVNIIAAYPTFVTGLACFSRVQAFLLDNERLDYRSTSHSPPKDNIASTSSGGDIELRTTGPRPLLAGDSKSACPPAIHIHGASIALKSGQDAILSNINLDISSATLAMIVGPVGCGKSTLLKVILSEAQLLRGKVDLGLVPIAFCDQTPWLRFGSIRDNILGPNIYDEKWYRTVLWACALEQDLAQLDDGDVTSVGSEGNSLSGGQKQRLALARAVYARCPLELLDNVFSALDQDTSREIFSRLLGTNGLLRTRQQTIILATHTVEHLPAADIIIALDGNGSVVSRSAPEDLKLDETYIVGLAGDDRESQKGDPDCASADKSPGQALAKTPLTPELTRRVGDLSLYRFYLQSVGIYIFIVWLVLAAGYIFSGRLPQIWLRIWTEHGTTKQKEAYFGTYVAFGLLFFMIVAVPKSAQHLHWLLLRAVFRAPLWFFTSTDASVILNRFSQDMTLVDQVLPMSVFTTTFDVFNVIAGAALIASGATYVAAIIPFCIIAIYFIQKFYLRTSRQMRHLDLEAKTPLYRLFTETAAGVMTIRAFGWKTAMAEENLRLLEHSQKPYYTMLVASLYMREKLADSETFRYCIQRWLNVVLDLLVAAIAVVLVGFALGFSGSATQGSIGLALLNVMEFNQSLSMLINSWTGLETSLGAIARLKTFMAETQTEGLEAEDKMPPSSWPQRGKIHISDLTAKYNRIEDSQPQSAIRDINLDIQPGQKVALVGRTGSGKSSLLLTLLHLLEISSGAITIDGEDLSRIPRQTLRQRILTIPQDVVELPGSVRDNMTLFESLGKEPESGDDLMQYALERVGLWDIVNRRGGLITALDEVGLSAGQKQLFALARTIFTKQKSNSKSGILLMDEPASSVDEPTNEKMRAIIAGEFTGYTVLTISHRVDAGKDADVVVRLDSGSVVEVMRR</sequence>
<dbReference type="InterPro" id="IPR044726">
    <property type="entry name" value="ABCC_6TM_D2"/>
</dbReference>
<feature type="transmembrane region" description="Helical" evidence="10">
    <location>
        <begin position="108"/>
        <end position="130"/>
    </location>
</feature>
<dbReference type="PROSITE" id="PS50929">
    <property type="entry name" value="ABC_TM1F"/>
    <property type="match status" value="2"/>
</dbReference>
<feature type="transmembrane region" description="Helical" evidence="10">
    <location>
        <begin position="707"/>
        <end position="729"/>
    </location>
</feature>
<keyword evidence="14" id="KW-1185">Reference proteome</keyword>
<dbReference type="CDD" id="cd03250">
    <property type="entry name" value="ABCC_MRP_domain1"/>
    <property type="match status" value="1"/>
</dbReference>
<dbReference type="Pfam" id="PF00664">
    <property type="entry name" value="ABC_membrane"/>
    <property type="match status" value="2"/>
</dbReference>
<evidence type="ECO:0000256" key="3">
    <source>
        <dbReference type="ARBA" id="ARBA00022475"/>
    </source>
</evidence>
<feature type="transmembrane region" description="Helical" evidence="10">
    <location>
        <begin position="643"/>
        <end position="662"/>
    </location>
</feature>
<feature type="region of interest" description="Disordered" evidence="9">
    <location>
        <begin position="556"/>
        <end position="579"/>
    </location>
</feature>
<dbReference type="Proteomes" id="UP001251528">
    <property type="component" value="Unassembled WGS sequence"/>
</dbReference>
<feature type="transmembrane region" description="Helical" evidence="10">
    <location>
        <begin position="837"/>
        <end position="860"/>
    </location>
</feature>
<dbReference type="Gene3D" id="3.40.50.300">
    <property type="entry name" value="P-loop containing nucleotide triphosphate hydrolases"/>
    <property type="match status" value="2"/>
</dbReference>
<feature type="transmembrane region" description="Helical" evidence="10">
    <location>
        <begin position="20"/>
        <end position="37"/>
    </location>
</feature>
<evidence type="ECO:0000256" key="10">
    <source>
        <dbReference type="SAM" id="Phobius"/>
    </source>
</evidence>
<evidence type="ECO:0000256" key="7">
    <source>
        <dbReference type="ARBA" id="ARBA00022989"/>
    </source>
</evidence>
<feature type="domain" description="ABC transporter" evidence="11">
    <location>
        <begin position="330"/>
        <end position="555"/>
    </location>
</feature>
<dbReference type="PROSITE" id="PS50893">
    <property type="entry name" value="ABC_TRANSPORTER_2"/>
    <property type="match status" value="2"/>
</dbReference>
<dbReference type="GO" id="GO:0005524">
    <property type="term" value="F:ATP binding"/>
    <property type="evidence" value="ECO:0007669"/>
    <property type="project" value="UniProtKB-KW"/>
</dbReference>
<evidence type="ECO:0000256" key="8">
    <source>
        <dbReference type="ARBA" id="ARBA00023136"/>
    </source>
</evidence>
<keyword evidence="3" id="KW-1003">Cell membrane</keyword>
<evidence type="ECO:0000259" key="11">
    <source>
        <dbReference type="PROSITE" id="PS50893"/>
    </source>
</evidence>
<dbReference type="SUPFAM" id="SSF52540">
    <property type="entry name" value="P-loop containing nucleoside triphosphate hydrolases"/>
    <property type="match status" value="2"/>
</dbReference>
<dbReference type="EMBL" id="JASWJB010000363">
    <property type="protein sequence ID" value="KAK2591110.1"/>
    <property type="molecule type" value="Genomic_DNA"/>
</dbReference>
<accession>A0AAJ0CDJ8</accession>
<feature type="transmembrane region" description="Helical" evidence="10">
    <location>
        <begin position="668"/>
        <end position="686"/>
    </location>
</feature>
<evidence type="ECO:0000256" key="9">
    <source>
        <dbReference type="SAM" id="MobiDB-lite"/>
    </source>
</evidence>
<evidence type="ECO:0000256" key="6">
    <source>
        <dbReference type="ARBA" id="ARBA00022840"/>
    </source>
</evidence>
<feature type="compositionally biased region" description="Polar residues" evidence="9">
    <location>
        <begin position="287"/>
        <end position="302"/>
    </location>
</feature>
<evidence type="ECO:0000259" key="12">
    <source>
        <dbReference type="PROSITE" id="PS50929"/>
    </source>
</evidence>
<dbReference type="FunFam" id="1.20.1560.10:FF:000055">
    <property type="entry name" value="ABC multidrug transporter (Eurofung)"/>
    <property type="match status" value="1"/>
</dbReference>
<dbReference type="PANTHER" id="PTHR24223">
    <property type="entry name" value="ATP-BINDING CASSETTE SUB-FAMILY C"/>
    <property type="match status" value="1"/>
</dbReference>
<dbReference type="SUPFAM" id="SSF90123">
    <property type="entry name" value="ABC transporter transmembrane region"/>
    <property type="match status" value="2"/>
</dbReference>
<dbReference type="Gene3D" id="1.20.1560.10">
    <property type="entry name" value="ABC transporter type 1, transmembrane domain"/>
    <property type="match status" value="2"/>
</dbReference>
<dbReference type="AlphaFoldDB" id="A0AAJ0CDJ8"/>
<keyword evidence="4 10" id="KW-0812">Transmembrane</keyword>
<dbReference type="CDD" id="cd18580">
    <property type="entry name" value="ABC_6TM_ABCC_D2"/>
    <property type="match status" value="1"/>
</dbReference>
<evidence type="ECO:0000256" key="2">
    <source>
        <dbReference type="ARBA" id="ARBA00022448"/>
    </source>
</evidence>